<reference evidence="9 10" key="1">
    <citation type="submission" date="2019-12" db="EMBL/GenBank/DDBJ databases">
        <authorList>
            <person name="Kun Z."/>
        </authorList>
    </citation>
    <scope>NUCLEOTIDE SEQUENCE [LARGE SCALE GENOMIC DNA]</scope>
    <source>
        <strain evidence="9 10">YIM 123512</strain>
    </source>
</reference>
<evidence type="ECO:0000256" key="2">
    <source>
        <dbReference type="ARBA" id="ARBA00022692"/>
    </source>
</evidence>
<comment type="catalytic activity">
    <reaction evidence="7">
        <text>a peptidoglycan chain = a peptidoglycan chain with N-acetyl-1,6-anhydromuramyl-[peptide] at the reducing end + a peptidoglycan chain with N-acetylglucosamine at the non-reducing end.</text>
        <dbReference type="EC" id="4.2.2.29"/>
    </reaction>
</comment>
<dbReference type="NCBIfam" id="TIGR00247">
    <property type="entry name" value="endolytic transglycosylase MltG"/>
    <property type="match status" value="1"/>
</dbReference>
<keyword evidence="1 7" id="KW-1003">Cell membrane</keyword>
<keyword evidence="2 7" id="KW-0812">Transmembrane</keyword>
<dbReference type="HAMAP" id="MF_02065">
    <property type="entry name" value="MltG"/>
    <property type="match status" value="1"/>
</dbReference>
<feature type="transmembrane region" description="Helical" evidence="7">
    <location>
        <begin position="29"/>
        <end position="49"/>
    </location>
</feature>
<proteinExistence type="inferred from homology"/>
<dbReference type="Proteomes" id="UP000473325">
    <property type="component" value="Unassembled WGS sequence"/>
</dbReference>
<dbReference type="PANTHER" id="PTHR30518:SF2">
    <property type="entry name" value="ENDOLYTIC MUREIN TRANSGLYCOSYLASE"/>
    <property type="match status" value="1"/>
</dbReference>
<dbReference type="Pfam" id="PF02618">
    <property type="entry name" value="YceG"/>
    <property type="match status" value="1"/>
</dbReference>
<keyword evidence="4 7" id="KW-0472">Membrane</keyword>
<dbReference type="GO" id="GO:0005886">
    <property type="term" value="C:plasma membrane"/>
    <property type="evidence" value="ECO:0007669"/>
    <property type="project" value="UniProtKB-SubCell"/>
</dbReference>
<evidence type="ECO:0000256" key="8">
    <source>
        <dbReference type="SAM" id="MobiDB-lite"/>
    </source>
</evidence>
<evidence type="ECO:0000256" key="3">
    <source>
        <dbReference type="ARBA" id="ARBA00022989"/>
    </source>
</evidence>
<gene>
    <name evidence="7 9" type="primary">mltG</name>
    <name evidence="9" type="ORF">GRQ65_14195</name>
</gene>
<name>A0A6L7EXU1_9ACTN</name>
<evidence type="ECO:0000256" key="5">
    <source>
        <dbReference type="ARBA" id="ARBA00023239"/>
    </source>
</evidence>
<dbReference type="InterPro" id="IPR003770">
    <property type="entry name" value="MLTG-like"/>
</dbReference>
<keyword evidence="6 7" id="KW-0961">Cell wall biogenesis/degradation</keyword>
<organism evidence="9 10">
    <name type="scientific">Nocardioides flavescens</name>
    <dbReference type="NCBI Taxonomy" id="2691959"/>
    <lineage>
        <taxon>Bacteria</taxon>
        <taxon>Bacillati</taxon>
        <taxon>Actinomycetota</taxon>
        <taxon>Actinomycetes</taxon>
        <taxon>Propionibacteriales</taxon>
        <taxon>Nocardioidaceae</taxon>
        <taxon>Nocardioides</taxon>
    </lineage>
</organism>
<evidence type="ECO:0000313" key="10">
    <source>
        <dbReference type="Proteomes" id="UP000473325"/>
    </source>
</evidence>
<evidence type="ECO:0000313" key="9">
    <source>
        <dbReference type="EMBL" id="MXG90696.1"/>
    </source>
</evidence>
<dbReference type="GO" id="GO:0008932">
    <property type="term" value="F:lytic endotransglycosylase activity"/>
    <property type="evidence" value="ECO:0007669"/>
    <property type="project" value="UniProtKB-UniRule"/>
</dbReference>
<dbReference type="RefSeq" id="WP_160878621.1">
    <property type="nucleotide sequence ID" value="NZ_WUEK01000008.1"/>
</dbReference>
<dbReference type="CDD" id="cd08010">
    <property type="entry name" value="MltG_like"/>
    <property type="match status" value="1"/>
</dbReference>
<comment type="caution">
    <text evidence="9">The sequence shown here is derived from an EMBL/GenBank/DDBJ whole genome shotgun (WGS) entry which is preliminary data.</text>
</comment>
<protein>
    <recommendedName>
        <fullName evidence="7">Endolytic murein transglycosylase</fullName>
        <ecNumber evidence="7">4.2.2.29</ecNumber>
    </recommendedName>
    <alternativeName>
        <fullName evidence="7">Peptidoglycan lytic transglycosylase</fullName>
    </alternativeName>
    <alternativeName>
        <fullName evidence="7">Peptidoglycan polymerization terminase</fullName>
    </alternativeName>
</protein>
<feature type="site" description="Important for catalytic activity" evidence="7">
    <location>
        <position position="253"/>
    </location>
</feature>
<accession>A0A6L7EXU1</accession>
<evidence type="ECO:0000256" key="6">
    <source>
        <dbReference type="ARBA" id="ARBA00023316"/>
    </source>
</evidence>
<keyword evidence="10" id="KW-1185">Reference proteome</keyword>
<dbReference type="GO" id="GO:0009252">
    <property type="term" value="P:peptidoglycan biosynthetic process"/>
    <property type="evidence" value="ECO:0007669"/>
    <property type="project" value="UniProtKB-UniRule"/>
</dbReference>
<comment type="similarity">
    <text evidence="7">Belongs to the transglycosylase MltG family.</text>
</comment>
<evidence type="ECO:0000256" key="4">
    <source>
        <dbReference type="ARBA" id="ARBA00023136"/>
    </source>
</evidence>
<dbReference type="PANTHER" id="PTHR30518">
    <property type="entry name" value="ENDOLYTIC MUREIN TRANSGLYCOSYLASE"/>
    <property type="match status" value="1"/>
</dbReference>
<evidence type="ECO:0000256" key="1">
    <source>
        <dbReference type="ARBA" id="ARBA00022475"/>
    </source>
</evidence>
<dbReference type="GO" id="GO:0071555">
    <property type="term" value="P:cell wall organization"/>
    <property type="evidence" value="ECO:0007669"/>
    <property type="project" value="UniProtKB-KW"/>
</dbReference>
<keyword evidence="3 7" id="KW-1133">Transmembrane helix</keyword>
<dbReference type="AlphaFoldDB" id="A0A6L7EXU1"/>
<comment type="subcellular location">
    <subcellularLocation>
        <location evidence="7">Cell membrane</location>
        <topology evidence="7">Single-pass membrane protein</topology>
    </subcellularLocation>
</comment>
<feature type="region of interest" description="Disordered" evidence="8">
    <location>
        <begin position="1"/>
        <end position="24"/>
    </location>
</feature>
<comment type="function">
    <text evidence="7">Functions as a peptidoglycan terminase that cleaves nascent peptidoglycan strands endolytically to terminate their elongation.</text>
</comment>
<sequence>MSELGLMGDDRPTTPAGGRRAERRRRRGPGCLIALVILAVLGGAGYWGVTTGIEKVKDQFSSADDYSGPGEGEVVYEVKTGDTATAIGRGLKAAGVVASVDAFIAAANANPQSANIQAGAYSLREQMKASDAVAVLVDPSNIVKTTVTIPEGLQVREIVALLAKNTDFSKAEFQSALKDPGLGLPAYADGDPEGYLFPATYDFGPDAQPLDMLKQMVARWQQAATDNGLEAKAAELGYTPGEIMTIASLIEAEGRGSYKNQISRVIYNRLENPGNGITNGLLQIDASVNYALGKSGSTALTTAEIQSVSDSPYNTYTEPGLPPTPIEAPGDESIQAALNPEAGDWLFYVTVDLKTGETKFTDSYQEFLEFKDEYQNYCATESDRC</sequence>
<keyword evidence="5 7" id="KW-0456">Lyase</keyword>
<dbReference type="EC" id="4.2.2.29" evidence="7"/>
<dbReference type="EMBL" id="WUEK01000008">
    <property type="protein sequence ID" value="MXG90696.1"/>
    <property type="molecule type" value="Genomic_DNA"/>
</dbReference>
<dbReference type="Gene3D" id="3.30.1490.480">
    <property type="entry name" value="Endolytic murein transglycosylase"/>
    <property type="match status" value="1"/>
</dbReference>
<evidence type="ECO:0000256" key="7">
    <source>
        <dbReference type="HAMAP-Rule" id="MF_02065"/>
    </source>
</evidence>